<dbReference type="CDD" id="cd00051">
    <property type="entry name" value="EFh"/>
    <property type="match status" value="2"/>
</dbReference>
<organism evidence="4 5">
    <name type="scientific">Trypanosoma equiperdum</name>
    <dbReference type="NCBI Taxonomy" id="5694"/>
    <lineage>
        <taxon>Eukaryota</taxon>
        <taxon>Discoba</taxon>
        <taxon>Euglenozoa</taxon>
        <taxon>Kinetoplastea</taxon>
        <taxon>Metakinetoplastina</taxon>
        <taxon>Trypanosomatida</taxon>
        <taxon>Trypanosomatidae</taxon>
        <taxon>Trypanosoma</taxon>
    </lineage>
</organism>
<dbReference type="InterPro" id="IPR050145">
    <property type="entry name" value="Centrin_CML-like"/>
</dbReference>
<dbReference type="Pfam" id="PF13499">
    <property type="entry name" value="EF-hand_7"/>
    <property type="match status" value="2"/>
</dbReference>
<dbReference type="RefSeq" id="XP_067081119.1">
    <property type="nucleotide sequence ID" value="XM_067225018.1"/>
</dbReference>
<dbReference type="InterPro" id="IPR002048">
    <property type="entry name" value="EF_hand_dom"/>
</dbReference>
<accession>A0A1G4IDA1</accession>
<dbReference type="FunFam" id="1.10.238.10:FF:000001">
    <property type="entry name" value="Calmodulin 1"/>
    <property type="match status" value="1"/>
</dbReference>
<dbReference type="GeneID" id="92375789"/>
<dbReference type="EMBL" id="CZPT02001405">
    <property type="protein sequence ID" value="SCU70276.1"/>
    <property type="molecule type" value="Genomic_DNA"/>
</dbReference>
<dbReference type="PROSITE" id="PS00018">
    <property type="entry name" value="EF_HAND_1"/>
    <property type="match status" value="3"/>
</dbReference>
<reference evidence="4" key="1">
    <citation type="submission" date="2016-09" db="EMBL/GenBank/DDBJ databases">
        <authorList>
            <person name="Hebert L."/>
            <person name="Moumen B."/>
        </authorList>
    </citation>
    <scope>NUCLEOTIDE SEQUENCE [LARGE SCALE GENOMIC DNA]</scope>
    <source>
        <strain evidence="4">OVI</strain>
    </source>
</reference>
<dbReference type="AlphaFoldDB" id="A0A1G4IDA1"/>
<dbReference type="InterPro" id="IPR018247">
    <property type="entry name" value="EF_Hand_1_Ca_BS"/>
</dbReference>
<keyword evidence="5" id="KW-1185">Reference proteome</keyword>
<keyword evidence="2" id="KW-0106">Calcium</keyword>
<keyword evidence="1" id="KW-0677">Repeat</keyword>
<dbReference type="GO" id="GO:0005509">
    <property type="term" value="F:calcium ion binding"/>
    <property type="evidence" value="ECO:0007669"/>
    <property type="project" value="InterPro"/>
</dbReference>
<dbReference type="Proteomes" id="UP000195570">
    <property type="component" value="Unassembled WGS sequence"/>
</dbReference>
<evidence type="ECO:0000256" key="2">
    <source>
        <dbReference type="ARBA" id="ARBA00022837"/>
    </source>
</evidence>
<sequence>MADLLTVEQITELKEAFAVFDTDCDGNITVDDLSNVFAAIGQKVSREKLQMMMNEADLDSNGVIDFPEFLTLVATKLNDPEEKELKLRRAFELYDLGNTGFITTTDLRIVMERLGCYLTPEKAFEMINEADLDGDGRLSYEEFRRVMVEDSGSIPKKEAFSTD</sequence>
<dbReference type="SUPFAM" id="SSF47473">
    <property type="entry name" value="EF-hand"/>
    <property type="match status" value="1"/>
</dbReference>
<gene>
    <name evidence="4" type="ORF">TEOVI_000184900</name>
</gene>
<evidence type="ECO:0000313" key="5">
    <source>
        <dbReference type="Proteomes" id="UP000195570"/>
    </source>
</evidence>
<feature type="domain" description="EF-hand" evidence="3">
    <location>
        <begin position="44"/>
        <end position="79"/>
    </location>
</feature>
<evidence type="ECO:0000313" key="4">
    <source>
        <dbReference type="EMBL" id="SCU70276.1"/>
    </source>
</evidence>
<protein>
    <submittedName>
        <fullName evidence="4">Calmodulin, putative</fullName>
    </submittedName>
</protein>
<dbReference type="VEuPathDB" id="TriTrypDB:TEOVI_000184900"/>
<feature type="domain" description="EF-hand" evidence="3">
    <location>
        <begin position="8"/>
        <end position="43"/>
    </location>
</feature>
<dbReference type="PROSITE" id="PS50222">
    <property type="entry name" value="EF_HAND_2"/>
    <property type="match status" value="4"/>
</dbReference>
<feature type="domain" description="EF-hand" evidence="3">
    <location>
        <begin position="118"/>
        <end position="153"/>
    </location>
</feature>
<feature type="domain" description="EF-hand" evidence="3">
    <location>
        <begin position="82"/>
        <end position="117"/>
    </location>
</feature>
<dbReference type="SMART" id="SM00054">
    <property type="entry name" value="EFh"/>
    <property type="match status" value="4"/>
</dbReference>
<evidence type="ECO:0000256" key="1">
    <source>
        <dbReference type="ARBA" id="ARBA00022737"/>
    </source>
</evidence>
<evidence type="ECO:0000259" key="3">
    <source>
        <dbReference type="PROSITE" id="PS50222"/>
    </source>
</evidence>
<comment type="caution">
    <text evidence="4">The sequence shown here is derived from an EMBL/GenBank/DDBJ whole genome shotgun (WGS) entry which is preliminary data.</text>
</comment>
<proteinExistence type="predicted"/>
<dbReference type="InterPro" id="IPR011992">
    <property type="entry name" value="EF-hand-dom_pair"/>
</dbReference>
<dbReference type="PANTHER" id="PTHR23050">
    <property type="entry name" value="CALCIUM BINDING PROTEIN"/>
    <property type="match status" value="1"/>
</dbReference>
<dbReference type="Gene3D" id="1.10.238.10">
    <property type="entry name" value="EF-hand"/>
    <property type="match status" value="2"/>
</dbReference>
<name>A0A1G4IDA1_TRYEQ</name>